<feature type="region of interest" description="Disordered" evidence="1">
    <location>
        <begin position="247"/>
        <end position="276"/>
    </location>
</feature>
<evidence type="ECO:0000256" key="1">
    <source>
        <dbReference type="SAM" id="MobiDB-lite"/>
    </source>
</evidence>
<comment type="caution">
    <text evidence="2">The sequence shown here is derived from an EMBL/GenBank/DDBJ whole genome shotgun (WGS) entry which is preliminary data.</text>
</comment>
<proteinExistence type="predicted"/>
<keyword evidence="3" id="KW-1185">Reference proteome</keyword>
<accession>A0A9N9F5I3</accession>
<reference evidence="2" key="1">
    <citation type="submission" date="2021-06" db="EMBL/GenBank/DDBJ databases">
        <authorList>
            <person name="Kallberg Y."/>
            <person name="Tangrot J."/>
            <person name="Rosling A."/>
        </authorList>
    </citation>
    <scope>NUCLEOTIDE SEQUENCE</scope>
    <source>
        <strain evidence="2">MA453B</strain>
    </source>
</reference>
<dbReference type="EMBL" id="CAJVPY010001190">
    <property type="protein sequence ID" value="CAG8511120.1"/>
    <property type="molecule type" value="Genomic_DNA"/>
</dbReference>
<name>A0A9N9F5I3_9GLOM</name>
<evidence type="ECO:0000313" key="3">
    <source>
        <dbReference type="Proteomes" id="UP000789405"/>
    </source>
</evidence>
<dbReference type="Proteomes" id="UP000789405">
    <property type="component" value="Unassembled WGS sequence"/>
</dbReference>
<organism evidence="2 3">
    <name type="scientific">Dentiscutata erythropus</name>
    <dbReference type="NCBI Taxonomy" id="1348616"/>
    <lineage>
        <taxon>Eukaryota</taxon>
        <taxon>Fungi</taxon>
        <taxon>Fungi incertae sedis</taxon>
        <taxon>Mucoromycota</taxon>
        <taxon>Glomeromycotina</taxon>
        <taxon>Glomeromycetes</taxon>
        <taxon>Diversisporales</taxon>
        <taxon>Gigasporaceae</taxon>
        <taxon>Dentiscutata</taxon>
    </lineage>
</organism>
<dbReference type="AlphaFoldDB" id="A0A9N9F5I3"/>
<protein>
    <submittedName>
        <fullName evidence="2">6283_t:CDS:1</fullName>
    </submittedName>
</protein>
<sequence>MPFLSYKHFSAFYADCELPSTETLNTLLKRADIEIPVVQLPKRNKNQSSKLKLWKLCPWLPKTYFSKIKADFTLHLEANKITELTTWLQLGHSARESWVEDVYIKHRLQIVANSDNKPEVVQQATSIFKKYMMMNQKNMDLTFRSSNEFQETDQEMHLNNNNDDSEFFGSNYYENCDSTTSDNYATPSFSNNIVSVSNRHITSCNYAIPASGSYIDPTSNSDNEIYENTLSQNFKDALKQNSTIEQITDRISSRTQQKGDTNSKKSNQRLKDSLSK</sequence>
<evidence type="ECO:0000313" key="2">
    <source>
        <dbReference type="EMBL" id="CAG8511120.1"/>
    </source>
</evidence>
<dbReference type="OrthoDB" id="2424757at2759"/>
<gene>
    <name evidence="2" type="ORF">DERYTH_LOCUS3390</name>
</gene>